<organism evidence="1 2">
    <name type="scientific">Nodularia spumigena CENA596</name>
    <dbReference type="NCBI Taxonomy" id="1819295"/>
    <lineage>
        <taxon>Bacteria</taxon>
        <taxon>Bacillati</taxon>
        <taxon>Cyanobacteriota</taxon>
        <taxon>Cyanophyceae</taxon>
        <taxon>Nostocales</taxon>
        <taxon>Nodulariaceae</taxon>
        <taxon>Nodularia</taxon>
    </lineage>
</organism>
<evidence type="ECO:0008006" key="3">
    <source>
        <dbReference type="Google" id="ProtNLM"/>
    </source>
</evidence>
<comment type="caution">
    <text evidence="1">The sequence shown here is derived from an EMBL/GenBank/DDBJ whole genome shotgun (WGS) entry which is preliminary data.</text>
</comment>
<dbReference type="EMBL" id="LWAJ01000278">
    <property type="protein sequence ID" value="KZL47823.1"/>
    <property type="molecule type" value="Genomic_DNA"/>
</dbReference>
<name>A0A161UPZ3_NODSP</name>
<gene>
    <name evidence="1" type="ORF">A2T98_21220</name>
</gene>
<dbReference type="RefSeq" id="WP_063874475.1">
    <property type="nucleotide sequence ID" value="NZ_CAWMRI010000278.1"/>
</dbReference>
<evidence type="ECO:0000313" key="2">
    <source>
        <dbReference type="Proteomes" id="UP000076555"/>
    </source>
</evidence>
<dbReference type="Pfam" id="PF14516">
    <property type="entry name" value="AAA_35"/>
    <property type="match status" value="1"/>
</dbReference>
<accession>A0A161UPZ3</accession>
<reference evidence="1 2" key="1">
    <citation type="submission" date="2016-04" db="EMBL/GenBank/DDBJ databases">
        <title>Draft Genome Assembly of the Bloom-forming Cyanobacterium Nodularia spumigena Strain CENA596 in Shrimp Production Ponds.</title>
        <authorList>
            <person name="Popin R.V."/>
            <person name="Rigonato J."/>
            <person name="Abreu V.A."/>
            <person name="Andreote A.P."/>
            <person name="Silveira S.B."/>
            <person name="Odebrecht C."/>
            <person name="Fiore M.F."/>
        </authorList>
    </citation>
    <scope>NUCLEOTIDE SEQUENCE [LARGE SCALE GENOMIC DNA]</scope>
    <source>
        <strain evidence="1 2">CENA596</strain>
    </source>
</reference>
<dbReference type="Gene3D" id="3.40.50.300">
    <property type="entry name" value="P-loop containing nucleotide triphosphate hydrolases"/>
    <property type="match status" value="1"/>
</dbReference>
<dbReference type="AlphaFoldDB" id="A0A161UPZ3"/>
<protein>
    <recommendedName>
        <fullName evidence="3">Serine/threonine protein kinase</fullName>
    </recommendedName>
</protein>
<dbReference type="InterPro" id="IPR027417">
    <property type="entry name" value="P-loop_NTPase"/>
</dbReference>
<dbReference type="Proteomes" id="UP000076555">
    <property type="component" value="Unassembled WGS sequence"/>
</dbReference>
<sequence length="456" mass="52561">MAVKQIQSKRRRGVLLSPQGMQRIQEAISSWEITKNQGERLTLDQLSYQTNVSAKTLSRLWSANKGVDQKTLKLCFNTFNLELHEEDYIFLKEDFETKIPDLLSDSICVKTENASLFTYPDGPLSLDSPLYIERQWIEELIYRQVTKPGCVVRILAPGQMGKTSLIIRLLAFADAQGYRTVNLSFSQIDAYCLTHLNKFLRSFCSQIAIKLGMAPNIHEHWDEDVGYKLTCSLYFQHYILKQSNNPLVLVLSEVERFFEYPQVAQEFFALLRSWCEESRQNNLWKNLRLVVAYSTEQYFCLDINHSPFNIGLPIRLQEFTQEQVEELARRYGLRWTAGNESAQLISLIGGHPALTQLALYYLHCGAITLPNLIKEAIANGGIYRYHLQQHWVKLLANPGLIRTYTEIVTTKENLVIDPIHAYKLESLGLITFDGDRVLPRCQLYRTYFAKQLSAIV</sequence>
<proteinExistence type="predicted"/>
<evidence type="ECO:0000313" key="1">
    <source>
        <dbReference type="EMBL" id="KZL47823.1"/>
    </source>
</evidence>
<dbReference type="SUPFAM" id="SSF52540">
    <property type="entry name" value="P-loop containing nucleoside triphosphate hydrolases"/>
    <property type="match status" value="1"/>
</dbReference>
<dbReference type="OrthoDB" id="5522963at2"/>